<proteinExistence type="predicted"/>
<reference evidence="3" key="1">
    <citation type="journal article" date="2020" name="mSystems">
        <title>Genome- and Community-Level Interaction Insights into Carbon Utilization and Element Cycling Functions of Hydrothermarchaeota in Hydrothermal Sediment.</title>
        <authorList>
            <person name="Zhou Z."/>
            <person name="Liu Y."/>
            <person name="Xu W."/>
            <person name="Pan J."/>
            <person name="Luo Z.H."/>
            <person name="Li M."/>
        </authorList>
    </citation>
    <scope>NUCLEOTIDE SEQUENCE [LARGE SCALE GENOMIC DNA]</scope>
    <source>
        <strain evidence="3">SpSt-479</strain>
    </source>
</reference>
<dbReference type="InterPro" id="IPR050834">
    <property type="entry name" value="Glycosyltransf_2"/>
</dbReference>
<evidence type="ECO:0000256" key="1">
    <source>
        <dbReference type="SAM" id="Phobius"/>
    </source>
</evidence>
<organism evidence="3">
    <name type="scientific">Ignavibacterium album</name>
    <dbReference type="NCBI Taxonomy" id="591197"/>
    <lineage>
        <taxon>Bacteria</taxon>
        <taxon>Pseudomonadati</taxon>
        <taxon>Ignavibacteriota</taxon>
        <taxon>Ignavibacteria</taxon>
        <taxon>Ignavibacteriales</taxon>
        <taxon>Ignavibacteriaceae</taxon>
        <taxon>Ignavibacterium</taxon>
    </lineage>
</organism>
<dbReference type="Gene3D" id="3.90.550.10">
    <property type="entry name" value="Spore Coat Polysaccharide Biosynthesis Protein SpsA, Chain A"/>
    <property type="match status" value="1"/>
</dbReference>
<feature type="transmembrane region" description="Helical" evidence="1">
    <location>
        <begin position="245"/>
        <end position="271"/>
    </location>
</feature>
<dbReference type="EMBL" id="DSUJ01000008">
    <property type="protein sequence ID" value="HFI90854.1"/>
    <property type="molecule type" value="Genomic_DNA"/>
</dbReference>
<dbReference type="PANTHER" id="PTHR43685:SF2">
    <property type="entry name" value="GLYCOSYLTRANSFERASE 2-LIKE DOMAIN-CONTAINING PROTEIN"/>
    <property type="match status" value="1"/>
</dbReference>
<feature type="domain" description="Glycosyltransferase 2-like" evidence="2">
    <location>
        <begin position="3"/>
        <end position="168"/>
    </location>
</feature>
<dbReference type="PANTHER" id="PTHR43685">
    <property type="entry name" value="GLYCOSYLTRANSFERASE"/>
    <property type="match status" value="1"/>
</dbReference>
<dbReference type="AlphaFoldDB" id="A0A7V2ZJ00"/>
<keyword evidence="1" id="KW-0472">Membrane</keyword>
<keyword evidence="3" id="KW-0808">Transferase</keyword>
<accession>A0A7V2ZJ00</accession>
<dbReference type="InterPro" id="IPR001173">
    <property type="entry name" value="Glyco_trans_2-like"/>
</dbReference>
<sequence>MITVVCPVYNEQETVENVLKFFVEARPEEKELIIVDGGSTDNTVKIVSEWVTKYNNIRLLHNKNKYVPFALNLAIKNSNGDPIIRLDAHTIYEQDYFIKILETFERTNAEIVGGPMRKTGKTVFQKAVAYATTSVFGIGDSKIHKIDYNGESDHVYLGAWRRSIFNDIGYFDERLVRNQDDEFHYRAKSAGKKIYLSSEIKSYYYPRDSFIRLFKQYFQYGYYKPMVLKKIKSEIKFRHLVPSIFIFYVITLPISLFTSKIFLFPILLYFFTDLIFTLKSKNGLGATFIIFWIYPTIHIAYGIGFILGLKKIFKKNSFENYNK</sequence>
<dbReference type="CDD" id="cd02525">
    <property type="entry name" value="Succinoglycan_BP_ExoA"/>
    <property type="match status" value="1"/>
</dbReference>
<keyword evidence="1" id="KW-1133">Transmembrane helix</keyword>
<gene>
    <name evidence="3" type="ORF">ENS31_04885</name>
</gene>
<dbReference type="GO" id="GO:0016740">
    <property type="term" value="F:transferase activity"/>
    <property type="evidence" value="ECO:0007669"/>
    <property type="project" value="UniProtKB-KW"/>
</dbReference>
<protein>
    <submittedName>
        <fullName evidence="3">Glycosyltransferase family 2 protein</fullName>
    </submittedName>
</protein>
<dbReference type="InterPro" id="IPR029044">
    <property type="entry name" value="Nucleotide-diphossugar_trans"/>
</dbReference>
<keyword evidence="1" id="KW-0812">Transmembrane</keyword>
<comment type="caution">
    <text evidence="3">The sequence shown here is derived from an EMBL/GenBank/DDBJ whole genome shotgun (WGS) entry which is preliminary data.</text>
</comment>
<feature type="transmembrane region" description="Helical" evidence="1">
    <location>
        <begin position="283"/>
        <end position="309"/>
    </location>
</feature>
<name>A0A7V2ZJ00_9BACT</name>
<dbReference type="SUPFAM" id="SSF53448">
    <property type="entry name" value="Nucleotide-diphospho-sugar transferases"/>
    <property type="match status" value="1"/>
</dbReference>
<evidence type="ECO:0000313" key="3">
    <source>
        <dbReference type="EMBL" id="HFI90854.1"/>
    </source>
</evidence>
<dbReference type="Pfam" id="PF00535">
    <property type="entry name" value="Glycos_transf_2"/>
    <property type="match status" value="1"/>
</dbReference>
<evidence type="ECO:0000259" key="2">
    <source>
        <dbReference type="Pfam" id="PF00535"/>
    </source>
</evidence>